<dbReference type="GeneID" id="106673070"/>
<dbReference type="KEGG" id="clec:106673070"/>
<feature type="coiled-coil region" evidence="1">
    <location>
        <begin position="232"/>
        <end position="273"/>
    </location>
</feature>
<dbReference type="AlphaFoldDB" id="A0A8I6SNJ5"/>
<dbReference type="RefSeq" id="XP_014260497.1">
    <property type="nucleotide sequence ID" value="XM_014405011.2"/>
</dbReference>
<feature type="compositionally biased region" description="Basic and acidic residues" evidence="2">
    <location>
        <begin position="181"/>
        <end position="210"/>
    </location>
</feature>
<evidence type="ECO:0000313" key="4">
    <source>
        <dbReference type="Proteomes" id="UP000494040"/>
    </source>
</evidence>
<dbReference type="OrthoDB" id="10625862at2759"/>
<sequence length="419" mass="47860">MLSSSEDEYLYRSARRDKYWDAPSTQQKKEMKKAHDKKIIEEKSETSGDESENETTSNTSSDRMKKNQGKQEYSDNIYNSQRYAGIGSLDDFSESSSSCNEKNDSSEKNDDEEKASEDTEEKRKSDADSAEDQTESEDNRNDCLQQDDLKWLNSIFKNENNAKFWTQPSGNENTCYSTELPTKDKGALSSKEDESTDKEEKKEDAGKEGSEFCDDDNCFHNHVCYNEGENGSDYLKDRLEKLQGELSSMRKELAETRLALEKERKEVEEQEKSSATRLMLPSVASDVFLDNPISLGRPYTAHSSFNDHTSDPLCRPLTVSSFTFDLENKLRNSREDASAGYKATLDTLEKLMNNELSNIQDNMGRLEPLTKMAANWESEPIQERKSLIYRHDCTVKVLSSQGQTDMGNRKIHESRLLES</sequence>
<dbReference type="EnsemblMetazoa" id="XM_014405011.2">
    <property type="protein sequence ID" value="XP_014260497.1"/>
    <property type="gene ID" value="LOC106673070"/>
</dbReference>
<dbReference type="EnsemblMetazoa" id="XM_024226465.1">
    <property type="protein sequence ID" value="XP_024082233.1"/>
    <property type="gene ID" value="LOC106673070"/>
</dbReference>
<feature type="region of interest" description="Disordered" evidence="2">
    <location>
        <begin position="161"/>
        <end position="211"/>
    </location>
</feature>
<protein>
    <submittedName>
        <fullName evidence="3">Uncharacterized protein</fullName>
    </submittedName>
</protein>
<feature type="compositionally biased region" description="Polar residues" evidence="2">
    <location>
        <begin position="70"/>
        <end position="82"/>
    </location>
</feature>
<keyword evidence="4" id="KW-1185">Reference proteome</keyword>
<dbReference type="RefSeq" id="XP_024082233.1">
    <property type="nucleotide sequence ID" value="XM_024226465.1"/>
</dbReference>
<proteinExistence type="predicted"/>
<feature type="compositionally biased region" description="Basic and acidic residues" evidence="2">
    <location>
        <begin position="116"/>
        <end position="127"/>
    </location>
</feature>
<feature type="compositionally biased region" description="Low complexity" evidence="2">
    <location>
        <begin position="88"/>
        <end position="100"/>
    </location>
</feature>
<name>A0A8I6SNJ5_CIMLE</name>
<feature type="region of interest" description="Disordered" evidence="2">
    <location>
        <begin position="1"/>
        <end position="145"/>
    </location>
</feature>
<feature type="compositionally biased region" description="Basic and acidic residues" evidence="2">
    <location>
        <begin position="37"/>
        <end position="46"/>
    </location>
</feature>
<dbReference type="Proteomes" id="UP000494040">
    <property type="component" value="Unassembled WGS sequence"/>
</dbReference>
<feature type="compositionally biased region" description="Polar residues" evidence="2">
    <location>
        <begin position="161"/>
        <end position="180"/>
    </location>
</feature>
<evidence type="ECO:0000313" key="3">
    <source>
        <dbReference type="EnsemblMetazoa" id="XP_014260497.1"/>
    </source>
</evidence>
<organism evidence="3 4">
    <name type="scientific">Cimex lectularius</name>
    <name type="common">Bed bug</name>
    <name type="synonym">Acanthia lectularia</name>
    <dbReference type="NCBI Taxonomy" id="79782"/>
    <lineage>
        <taxon>Eukaryota</taxon>
        <taxon>Metazoa</taxon>
        <taxon>Ecdysozoa</taxon>
        <taxon>Arthropoda</taxon>
        <taxon>Hexapoda</taxon>
        <taxon>Insecta</taxon>
        <taxon>Pterygota</taxon>
        <taxon>Neoptera</taxon>
        <taxon>Paraneoptera</taxon>
        <taxon>Hemiptera</taxon>
        <taxon>Heteroptera</taxon>
        <taxon>Panheteroptera</taxon>
        <taxon>Cimicomorpha</taxon>
        <taxon>Cimicidae</taxon>
        <taxon>Cimex</taxon>
    </lineage>
</organism>
<accession>A0A8I6SNJ5</accession>
<dbReference type="EnsemblMetazoa" id="XM_014405012.2">
    <property type="protein sequence ID" value="XP_014260498.1"/>
    <property type="gene ID" value="LOC106673070"/>
</dbReference>
<evidence type="ECO:0000256" key="1">
    <source>
        <dbReference type="SAM" id="Coils"/>
    </source>
</evidence>
<reference evidence="3" key="1">
    <citation type="submission" date="2022-01" db="UniProtKB">
        <authorList>
            <consortium name="EnsemblMetazoa"/>
        </authorList>
    </citation>
    <scope>IDENTIFICATION</scope>
</reference>
<keyword evidence="1" id="KW-0175">Coiled coil</keyword>
<evidence type="ECO:0000256" key="2">
    <source>
        <dbReference type="SAM" id="MobiDB-lite"/>
    </source>
</evidence>
<dbReference type="RefSeq" id="XP_014260498.1">
    <property type="nucleotide sequence ID" value="XM_014405012.2"/>
</dbReference>